<dbReference type="SUPFAM" id="SSF160240">
    <property type="entry name" value="Cation efflux protein cytoplasmic domain-like"/>
    <property type="match status" value="2"/>
</dbReference>
<dbReference type="Gene3D" id="3.30.70.1350">
    <property type="entry name" value="Cation efflux protein, cytoplasmic domain"/>
    <property type="match status" value="1"/>
</dbReference>
<evidence type="ECO:0000259" key="8">
    <source>
        <dbReference type="Pfam" id="PF01545"/>
    </source>
</evidence>
<dbReference type="OrthoDB" id="9806522at2"/>
<reference evidence="10 11" key="1">
    <citation type="submission" date="2016-10" db="EMBL/GenBank/DDBJ databases">
        <authorList>
            <person name="de Groot N.N."/>
        </authorList>
    </citation>
    <scope>NUCLEOTIDE SEQUENCE [LARGE SCALE GENOMIC DNA]</scope>
    <source>
        <strain evidence="10 11">DSM 12271</strain>
    </source>
</reference>
<evidence type="ECO:0000256" key="6">
    <source>
        <dbReference type="ARBA" id="ARBA00023136"/>
    </source>
</evidence>
<evidence type="ECO:0000256" key="5">
    <source>
        <dbReference type="ARBA" id="ARBA00022989"/>
    </source>
</evidence>
<dbReference type="EMBL" id="FOKI01000016">
    <property type="protein sequence ID" value="SFB17990.1"/>
    <property type="molecule type" value="Genomic_DNA"/>
</dbReference>
<feature type="transmembrane region" description="Helical" evidence="7">
    <location>
        <begin position="128"/>
        <end position="149"/>
    </location>
</feature>
<dbReference type="InterPro" id="IPR027469">
    <property type="entry name" value="Cation_efflux_TMD_sf"/>
</dbReference>
<protein>
    <submittedName>
        <fullName evidence="10">Cation diffusion facilitator family transporter</fullName>
    </submittedName>
</protein>
<dbReference type="InterPro" id="IPR050291">
    <property type="entry name" value="CDF_Transporter"/>
</dbReference>
<dbReference type="FunFam" id="1.20.1510.10:FF:000006">
    <property type="entry name" value="Divalent cation efflux transporter"/>
    <property type="match status" value="1"/>
</dbReference>
<comment type="subcellular location">
    <subcellularLocation>
        <location evidence="1">Membrane</location>
        <topology evidence="1">Multi-pass membrane protein</topology>
    </subcellularLocation>
</comment>
<keyword evidence="3" id="KW-0813">Transport</keyword>
<sequence>MLSKLIIKTFIKDRDSISNEKTRTSYGIVAGVVGIIINALLFIIKLSLGLILGSIAVTADAFNNLSDAASSIITILGFKLANMPADEEHPFGHGRFEYISAMIVSFMVILVGLQFIKSSVGRILSPTPVTFEIISFILILVSILFKIWLSKFNGLIGKKINSAALKAASIDALGDVITSSCVALSLVSSNFTTLPIDGYAGVLVSLMILYSGFGLVKDTLNPLLGEAPDPELVENIKSSVLNYYHILGVHDLIIHNYGPGRIMASIHAEVPCNLSIITIHEVIDRAEKEVSKKLKLYLVIHMDPINVDDKEVLKTEHDLLKILNNHPLIKSMHDFRIVGEGEIKNLIFDVVVDSNKKRKIMSDEELKNDIKSKVKEKFPEYNCVITIDEDYLH</sequence>
<dbReference type="InterPro" id="IPR058533">
    <property type="entry name" value="Cation_efflux_TM"/>
</dbReference>
<organism evidence="10 11">
    <name type="scientific">Clostridium frigidicarnis</name>
    <dbReference type="NCBI Taxonomy" id="84698"/>
    <lineage>
        <taxon>Bacteria</taxon>
        <taxon>Bacillati</taxon>
        <taxon>Bacillota</taxon>
        <taxon>Clostridia</taxon>
        <taxon>Eubacteriales</taxon>
        <taxon>Clostridiaceae</taxon>
        <taxon>Clostridium</taxon>
    </lineage>
</organism>
<dbReference type="AlphaFoldDB" id="A0A1I0Z044"/>
<dbReference type="Gene3D" id="1.20.1510.10">
    <property type="entry name" value="Cation efflux protein transmembrane domain"/>
    <property type="match status" value="1"/>
</dbReference>
<evidence type="ECO:0000256" key="7">
    <source>
        <dbReference type="SAM" id="Phobius"/>
    </source>
</evidence>
<evidence type="ECO:0000256" key="2">
    <source>
        <dbReference type="ARBA" id="ARBA00008114"/>
    </source>
</evidence>
<evidence type="ECO:0000313" key="10">
    <source>
        <dbReference type="EMBL" id="SFB17990.1"/>
    </source>
</evidence>
<evidence type="ECO:0000259" key="9">
    <source>
        <dbReference type="Pfam" id="PF16916"/>
    </source>
</evidence>
<dbReference type="InterPro" id="IPR036837">
    <property type="entry name" value="Cation_efflux_CTD_sf"/>
</dbReference>
<dbReference type="InterPro" id="IPR027470">
    <property type="entry name" value="Cation_efflux_CTD"/>
</dbReference>
<name>A0A1I0Z044_9CLOT</name>
<dbReference type="Pfam" id="PF16916">
    <property type="entry name" value="ZT_dimer"/>
    <property type="match status" value="1"/>
</dbReference>
<dbReference type="Pfam" id="PF01545">
    <property type="entry name" value="Cation_efflux"/>
    <property type="match status" value="1"/>
</dbReference>
<dbReference type="GO" id="GO:0008324">
    <property type="term" value="F:monoatomic cation transmembrane transporter activity"/>
    <property type="evidence" value="ECO:0007669"/>
    <property type="project" value="InterPro"/>
</dbReference>
<dbReference type="PANTHER" id="PTHR43840">
    <property type="entry name" value="MITOCHONDRIAL METAL TRANSPORTER 1-RELATED"/>
    <property type="match status" value="1"/>
</dbReference>
<dbReference type="SUPFAM" id="SSF161111">
    <property type="entry name" value="Cation efflux protein transmembrane domain-like"/>
    <property type="match status" value="1"/>
</dbReference>
<dbReference type="Proteomes" id="UP000198619">
    <property type="component" value="Unassembled WGS sequence"/>
</dbReference>
<gene>
    <name evidence="10" type="ORF">SAMN04488528_10162</name>
</gene>
<dbReference type="NCBIfam" id="TIGR01297">
    <property type="entry name" value="CDF"/>
    <property type="match status" value="1"/>
</dbReference>
<comment type="similarity">
    <text evidence="2">Belongs to the cation diffusion facilitator (CDF) transporter (TC 2.A.4) family.</text>
</comment>
<keyword evidence="5 7" id="KW-1133">Transmembrane helix</keyword>
<dbReference type="GO" id="GO:0016020">
    <property type="term" value="C:membrane"/>
    <property type="evidence" value="ECO:0007669"/>
    <property type="project" value="UniProtKB-SubCell"/>
</dbReference>
<accession>A0A1I0Z044</accession>
<keyword evidence="11" id="KW-1185">Reference proteome</keyword>
<feature type="transmembrane region" description="Helical" evidence="7">
    <location>
        <begin position="98"/>
        <end position="116"/>
    </location>
</feature>
<evidence type="ECO:0000256" key="3">
    <source>
        <dbReference type="ARBA" id="ARBA00022448"/>
    </source>
</evidence>
<evidence type="ECO:0000256" key="4">
    <source>
        <dbReference type="ARBA" id="ARBA00022692"/>
    </source>
</evidence>
<feature type="transmembrane region" description="Helical" evidence="7">
    <location>
        <begin position="24"/>
        <end position="44"/>
    </location>
</feature>
<dbReference type="STRING" id="84698.SAMN04488528_10162"/>
<feature type="domain" description="Cation efflux protein transmembrane" evidence="8">
    <location>
        <begin position="33"/>
        <end position="224"/>
    </location>
</feature>
<feature type="domain" description="Cation efflux protein cytoplasmic" evidence="9">
    <location>
        <begin position="228"/>
        <end position="304"/>
    </location>
</feature>
<keyword evidence="4 7" id="KW-0812">Transmembrane</keyword>
<keyword evidence="6 7" id="KW-0472">Membrane</keyword>
<evidence type="ECO:0000313" key="11">
    <source>
        <dbReference type="Proteomes" id="UP000198619"/>
    </source>
</evidence>
<dbReference type="InterPro" id="IPR002524">
    <property type="entry name" value="Cation_efflux"/>
</dbReference>
<evidence type="ECO:0000256" key="1">
    <source>
        <dbReference type="ARBA" id="ARBA00004141"/>
    </source>
</evidence>
<proteinExistence type="inferred from homology"/>
<dbReference type="RefSeq" id="WP_090041385.1">
    <property type="nucleotide sequence ID" value="NZ_FOKI01000016.1"/>
</dbReference>
<dbReference type="PANTHER" id="PTHR43840:SF15">
    <property type="entry name" value="MITOCHONDRIAL METAL TRANSPORTER 1-RELATED"/>
    <property type="match status" value="1"/>
</dbReference>